<keyword evidence="3" id="KW-1185">Reference proteome</keyword>
<accession>A0ABD1TN17</accession>
<evidence type="ECO:0000256" key="1">
    <source>
        <dbReference type="SAM" id="MobiDB-lite"/>
    </source>
</evidence>
<evidence type="ECO:0000313" key="3">
    <source>
        <dbReference type="Proteomes" id="UP001604277"/>
    </source>
</evidence>
<sequence>MRKRKRKSGITHTQTKKKHQKGSPVAATYNVPSHRVRITKDPIPVPQINDSAAANDNGKTHVSDVNGVETSKKVNENGLKMILEGRNEQSELDLKLCELKGAMITSEDNVDRLAVPSQEGQVTTGDAFSNGLQMAYVVDPALSSQCIGAKKRKSGSVKRFKKDPVSYTMDDAQNVIATCTMAEPRGVQSPEFLGNNTNCKSQLEDSRKLGTTIARIIKPISYQISISNNVEEVLVAFDAVRLDGTKVTVDNKFLKANNPLLPLQSLSRHHTSATPPLIPKFPTKHRFSSHLSHRLPTTYHPTIRDCTFSTPLPFAPNTTTTREKDLTTQTLLKEELRKVRILLQQNRTETAKRHVKNLISVHPVSQIYSLYSQPSPSSSTKPIFTDTILSVYADSKLPNEAAQIYNLIREDGNFPLLSAFKQFLKSLVSSSQFDKTLEIFAEVVDSGTWVDRFSYRKAIQSVMKLGDLKRGLELMNHMNKCGLNSNGFVYNVLIGGLCKQIVVWCGMVWCGGLKKMILF</sequence>
<name>A0ABD1TN17_9LAMI</name>
<reference evidence="3" key="1">
    <citation type="submission" date="2024-07" db="EMBL/GenBank/DDBJ databases">
        <title>Two chromosome-level genome assemblies of Korean endemic species Abeliophyllum distichum and Forsythia ovata (Oleaceae).</title>
        <authorList>
            <person name="Jang H."/>
        </authorList>
    </citation>
    <scope>NUCLEOTIDE SEQUENCE [LARGE SCALE GENOMIC DNA]</scope>
</reference>
<dbReference type="Gene3D" id="1.25.40.10">
    <property type="entry name" value="Tetratricopeptide repeat domain"/>
    <property type="match status" value="1"/>
</dbReference>
<comment type="caution">
    <text evidence="2">The sequence shown here is derived from an EMBL/GenBank/DDBJ whole genome shotgun (WGS) entry which is preliminary data.</text>
</comment>
<gene>
    <name evidence="2" type="ORF">Fot_28097</name>
</gene>
<organism evidence="2 3">
    <name type="scientific">Forsythia ovata</name>
    <dbReference type="NCBI Taxonomy" id="205694"/>
    <lineage>
        <taxon>Eukaryota</taxon>
        <taxon>Viridiplantae</taxon>
        <taxon>Streptophyta</taxon>
        <taxon>Embryophyta</taxon>
        <taxon>Tracheophyta</taxon>
        <taxon>Spermatophyta</taxon>
        <taxon>Magnoliopsida</taxon>
        <taxon>eudicotyledons</taxon>
        <taxon>Gunneridae</taxon>
        <taxon>Pentapetalae</taxon>
        <taxon>asterids</taxon>
        <taxon>lamiids</taxon>
        <taxon>Lamiales</taxon>
        <taxon>Oleaceae</taxon>
        <taxon>Forsythieae</taxon>
        <taxon>Forsythia</taxon>
    </lineage>
</organism>
<proteinExistence type="predicted"/>
<evidence type="ECO:0000313" key="2">
    <source>
        <dbReference type="EMBL" id="KAL2514126.1"/>
    </source>
</evidence>
<feature type="region of interest" description="Disordered" evidence="1">
    <location>
        <begin position="1"/>
        <end position="26"/>
    </location>
</feature>
<feature type="compositionally biased region" description="Basic residues" evidence="1">
    <location>
        <begin position="1"/>
        <end position="21"/>
    </location>
</feature>
<dbReference type="InterPro" id="IPR044251">
    <property type="entry name" value="LHP1-like"/>
</dbReference>
<dbReference type="Proteomes" id="UP001604277">
    <property type="component" value="Unassembled WGS sequence"/>
</dbReference>
<dbReference type="EMBL" id="JBFOLJ010000008">
    <property type="protein sequence ID" value="KAL2514126.1"/>
    <property type="molecule type" value="Genomic_DNA"/>
</dbReference>
<dbReference type="AlphaFoldDB" id="A0ABD1TN17"/>
<dbReference type="InterPro" id="IPR011990">
    <property type="entry name" value="TPR-like_helical_dom_sf"/>
</dbReference>
<protein>
    <submittedName>
        <fullName evidence="2">Chromo domain-containing protein</fullName>
    </submittedName>
</protein>
<dbReference type="PANTHER" id="PTHR47240">
    <property type="entry name" value="CHROMO DOMAIN-CONTAINING PROTEIN LHP1"/>
    <property type="match status" value="1"/>
</dbReference>
<dbReference type="PANTHER" id="PTHR47240:SF2">
    <property type="entry name" value="CHROMO DOMAIN-CONTAINING PROTEIN LHP1"/>
    <property type="match status" value="1"/>
</dbReference>